<gene>
    <name evidence="2" type="ORF">WOSG25_390030</name>
</gene>
<dbReference type="Proteomes" id="UP000030643">
    <property type="component" value="Unassembled WGS sequence"/>
</dbReference>
<dbReference type="Pfam" id="PF11195">
    <property type="entry name" value="Tad2-like"/>
    <property type="match status" value="1"/>
</dbReference>
<organism evidence="2 3">
    <name type="scientific">Weissella oryzae (strain DSM 25784 / JCM 18191 / LMG 30913 / SG25)</name>
    <dbReference type="NCBI Taxonomy" id="1329250"/>
    <lineage>
        <taxon>Bacteria</taxon>
        <taxon>Bacillati</taxon>
        <taxon>Bacillota</taxon>
        <taxon>Bacilli</taxon>
        <taxon>Lactobacillales</taxon>
        <taxon>Lactobacillaceae</taxon>
        <taxon>Weissella</taxon>
    </lineage>
</organism>
<dbReference type="InterPro" id="IPR021361">
    <property type="entry name" value="Tad2-like_dom"/>
</dbReference>
<evidence type="ECO:0000313" key="3">
    <source>
        <dbReference type="Proteomes" id="UP000030643"/>
    </source>
</evidence>
<dbReference type="AlphaFoldDB" id="A0A069CXL4"/>
<evidence type="ECO:0000313" key="2">
    <source>
        <dbReference type="EMBL" id="GAK32107.1"/>
    </source>
</evidence>
<evidence type="ECO:0000259" key="1">
    <source>
        <dbReference type="Pfam" id="PF11195"/>
    </source>
</evidence>
<dbReference type="eggNOG" id="ENOG5032XXG">
    <property type="taxonomic scope" value="Bacteria"/>
</dbReference>
<name>A0A069CXL4_WEIOS</name>
<dbReference type="RefSeq" id="WP_045477366.1">
    <property type="nucleotide sequence ID" value="NZ_DF820522.1"/>
</dbReference>
<dbReference type="STRING" id="1329250.WOSG25_390030"/>
<proteinExistence type="predicted"/>
<protein>
    <recommendedName>
        <fullName evidence="1">Thoeris anti-defense 2-like domain-containing protein</fullName>
    </recommendedName>
</protein>
<sequence>MNKFKGLDFGQALEQLRAGKNVARRGWNGSGIYIGLHKPVNEFMTQEFIYINTTGLITDNDESPKSLVPWLASQTDMLANDWVVVAARSK</sequence>
<dbReference type="EMBL" id="DF820522">
    <property type="protein sequence ID" value="GAK32107.1"/>
    <property type="molecule type" value="Genomic_DNA"/>
</dbReference>
<feature type="domain" description="Thoeris anti-defense 2-like" evidence="1">
    <location>
        <begin position="8"/>
        <end position="85"/>
    </location>
</feature>
<accession>A0A069CXL4</accession>
<dbReference type="OrthoDB" id="9806476at2"/>
<keyword evidence="3" id="KW-1185">Reference proteome</keyword>
<reference evidence="3" key="1">
    <citation type="journal article" date="2014" name="Genome Announc.">
        <title>Draft genome sequence of Weissella oryzae SG25T, isolated from fermented rice grains.</title>
        <authorList>
            <person name="Tanizawa Y."/>
            <person name="Fujisawa T."/>
            <person name="Mochizuki T."/>
            <person name="Kaminuma E."/>
            <person name="Suzuki Y."/>
            <person name="Nakamura Y."/>
            <person name="Tohno M."/>
        </authorList>
    </citation>
    <scope>NUCLEOTIDE SEQUENCE [LARGE SCALE GENOMIC DNA]</scope>
    <source>
        <strain evidence="3">DSM 25784 / JCM 18191 / LMG 30913 / SG25</strain>
    </source>
</reference>